<feature type="domain" description="Protein kinase" evidence="14">
    <location>
        <begin position="70"/>
        <end position="320"/>
    </location>
</feature>
<feature type="compositionally biased region" description="Polar residues" evidence="13">
    <location>
        <begin position="564"/>
        <end position="578"/>
    </location>
</feature>
<dbReference type="PANTHER" id="PTHR24346:SF110">
    <property type="entry name" value="NON-SPECIFIC SERINE_THREONINE PROTEIN KINASE"/>
    <property type="match status" value="1"/>
</dbReference>
<dbReference type="InterPro" id="IPR017441">
    <property type="entry name" value="Protein_kinase_ATP_BS"/>
</dbReference>
<dbReference type="InterPro" id="IPR008271">
    <property type="entry name" value="Ser/Thr_kinase_AS"/>
</dbReference>
<feature type="compositionally biased region" description="Basic residues" evidence="13">
    <location>
        <begin position="445"/>
        <end position="470"/>
    </location>
</feature>
<feature type="compositionally biased region" description="Low complexity" evidence="13">
    <location>
        <begin position="478"/>
        <end position="489"/>
    </location>
</feature>
<evidence type="ECO:0000313" key="16">
    <source>
        <dbReference type="Proteomes" id="UP000242525"/>
    </source>
</evidence>
<dbReference type="SUPFAM" id="SSF56112">
    <property type="entry name" value="Protein kinase-like (PK-like)"/>
    <property type="match status" value="1"/>
</dbReference>
<name>A0A0J9XI83_GEOCN</name>
<dbReference type="PROSITE" id="PS00107">
    <property type="entry name" value="PROTEIN_KINASE_ATP"/>
    <property type="match status" value="1"/>
</dbReference>
<dbReference type="Proteomes" id="UP000242525">
    <property type="component" value="Unassembled WGS sequence"/>
</dbReference>
<dbReference type="GO" id="GO:0005940">
    <property type="term" value="C:septin ring"/>
    <property type="evidence" value="ECO:0007669"/>
    <property type="project" value="UniProtKB-ARBA"/>
</dbReference>
<dbReference type="AlphaFoldDB" id="A0A0J9XI83"/>
<evidence type="ECO:0000256" key="11">
    <source>
        <dbReference type="ARBA" id="ARBA00048679"/>
    </source>
</evidence>
<comment type="subcellular location">
    <subcellularLocation>
        <location evidence="1">Bud neck</location>
    </subcellularLocation>
</comment>
<evidence type="ECO:0000256" key="6">
    <source>
        <dbReference type="ARBA" id="ARBA00022679"/>
    </source>
</evidence>
<comment type="similarity">
    <text evidence="2">Belongs to the protein kinase superfamily. CAMK Ser/Thr protein kinase family. NIM1 subfamily.</text>
</comment>
<dbReference type="PROSITE" id="PS50011">
    <property type="entry name" value="PROTEIN_KINASE_DOM"/>
    <property type="match status" value="1"/>
</dbReference>
<evidence type="ECO:0000256" key="3">
    <source>
        <dbReference type="ARBA" id="ARBA00012513"/>
    </source>
</evidence>
<gene>
    <name evidence="15" type="ORF">BN980_GECA18s01704g</name>
</gene>
<dbReference type="FunFam" id="1.10.510.10:FF:000394">
    <property type="entry name" value="Serine/threonine-protein kinase HSL1"/>
    <property type="match status" value="1"/>
</dbReference>
<dbReference type="Gene3D" id="3.30.310.220">
    <property type="entry name" value="Fungal kinase associated-1 domain"/>
    <property type="match status" value="1"/>
</dbReference>
<dbReference type="PROSITE" id="PS00108">
    <property type="entry name" value="PROTEIN_KINASE_ST"/>
    <property type="match status" value="1"/>
</dbReference>
<reference evidence="15" key="1">
    <citation type="submission" date="2014-03" db="EMBL/GenBank/DDBJ databases">
        <authorList>
            <person name="Casaregola S."/>
        </authorList>
    </citation>
    <scope>NUCLEOTIDE SEQUENCE [LARGE SCALE GENOMIC DNA]</scope>
    <source>
        <strain evidence="15">CLIB 918</strain>
    </source>
</reference>
<dbReference type="Pfam" id="PF00069">
    <property type="entry name" value="Pkinase"/>
    <property type="match status" value="1"/>
</dbReference>
<feature type="compositionally biased region" description="Polar residues" evidence="13">
    <location>
        <begin position="500"/>
        <end position="513"/>
    </location>
</feature>
<dbReference type="InterPro" id="IPR043024">
    <property type="entry name" value="KA1_sf_fungal"/>
</dbReference>
<keyword evidence="7 12" id="KW-0547">Nucleotide-binding</keyword>
<evidence type="ECO:0000256" key="13">
    <source>
        <dbReference type="SAM" id="MobiDB-lite"/>
    </source>
</evidence>
<dbReference type="Gene3D" id="1.10.510.10">
    <property type="entry name" value="Transferase(Phosphotransferase) domain 1"/>
    <property type="match status" value="1"/>
</dbReference>
<dbReference type="SMART" id="SM00220">
    <property type="entry name" value="S_TKc"/>
    <property type="match status" value="1"/>
</dbReference>
<evidence type="ECO:0000256" key="12">
    <source>
        <dbReference type="PROSITE-ProRule" id="PRU10141"/>
    </source>
</evidence>
<comment type="caution">
    <text evidence="15">The sequence shown here is derived from an EMBL/GenBank/DDBJ whole genome shotgun (WGS) entry which is preliminary data.</text>
</comment>
<evidence type="ECO:0000256" key="9">
    <source>
        <dbReference type="ARBA" id="ARBA00022840"/>
    </source>
</evidence>
<feature type="region of interest" description="Disordered" evidence="13">
    <location>
        <begin position="401"/>
        <end position="522"/>
    </location>
</feature>
<comment type="catalytic activity">
    <reaction evidence="10">
        <text>L-threonyl-[protein] + ATP = O-phospho-L-threonyl-[protein] + ADP + H(+)</text>
        <dbReference type="Rhea" id="RHEA:46608"/>
        <dbReference type="Rhea" id="RHEA-COMP:11060"/>
        <dbReference type="Rhea" id="RHEA-COMP:11605"/>
        <dbReference type="ChEBI" id="CHEBI:15378"/>
        <dbReference type="ChEBI" id="CHEBI:30013"/>
        <dbReference type="ChEBI" id="CHEBI:30616"/>
        <dbReference type="ChEBI" id="CHEBI:61977"/>
        <dbReference type="ChEBI" id="CHEBI:456216"/>
        <dbReference type="EC" id="2.7.11.1"/>
    </reaction>
</comment>
<dbReference type="OrthoDB" id="504170at2759"/>
<evidence type="ECO:0000313" key="15">
    <source>
        <dbReference type="EMBL" id="CDO57057.1"/>
    </source>
</evidence>
<evidence type="ECO:0000256" key="2">
    <source>
        <dbReference type="ARBA" id="ARBA00010791"/>
    </source>
</evidence>
<organism evidence="15 16">
    <name type="scientific">Geotrichum candidum</name>
    <name type="common">Oospora lactis</name>
    <name type="synonym">Dipodascus geotrichum</name>
    <dbReference type="NCBI Taxonomy" id="1173061"/>
    <lineage>
        <taxon>Eukaryota</taxon>
        <taxon>Fungi</taxon>
        <taxon>Dikarya</taxon>
        <taxon>Ascomycota</taxon>
        <taxon>Saccharomycotina</taxon>
        <taxon>Dipodascomycetes</taxon>
        <taxon>Dipodascales</taxon>
        <taxon>Dipodascaceae</taxon>
        <taxon>Geotrichum</taxon>
    </lineage>
</organism>
<keyword evidence="16" id="KW-1185">Reference proteome</keyword>
<comment type="catalytic activity">
    <reaction evidence="11">
        <text>L-seryl-[protein] + ATP = O-phospho-L-seryl-[protein] + ADP + H(+)</text>
        <dbReference type="Rhea" id="RHEA:17989"/>
        <dbReference type="Rhea" id="RHEA-COMP:9863"/>
        <dbReference type="Rhea" id="RHEA-COMP:11604"/>
        <dbReference type="ChEBI" id="CHEBI:15378"/>
        <dbReference type="ChEBI" id="CHEBI:29999"/>
        <dbReference type="ChEBI" id="CHEBI:30616"/>
        <dbReference type="ChEBI" id="CHEBI:83421"/>
        <dbReference type="ChEBI" id="CHEBI:456216"/>
        <dbReference type="EC" id="2.7.11.1"/>
    </reaction>
</comment>
<dbReference type="CDD" id="cd14081">
    <property type="entry name" value="STKc_BRSK1_2"/>
    <property type="match status" value="1"/>
</dbReference>
<dbReference type="Pfam" id="PF16797">
    <property type="entry name" value="Fungal_KA1"/>
    <property type="match status" value="1"/>
</dbReference>
<proteinExistence type="inferred from homology"/>
<feature type="compositionally biased region" description="Polar residues" evidence="13">
    <location>
        <begin position="413"/>
        <end position="428"/>
    </location>
</feature>
<dbReference type="GO" id="GO:0004674">
    <property type="term" value="F:protein serine/threonine kinase activity"/>
    <property type="evidence" value="ECO:0007669"/>
    <property type="project" value="UniProtKB-KW"/>
</dbReference>
<dbReference type="STRING" id="1173061.A0A0J9XI83"/>
<evidence type="ECO:0000256" key="8">
    <source>
        <dbReference type="ARBA" id="ARBA00022777"/>
    </source>
</evidence>
<dbReference type="PANTHER" id="PTHR24346">
    <property type="entry name" value="MAP/MICROTUBULE AFFINITY-REGULATING KINASE"/>
    <property type="match status" value="1"/>
</dbReference>
<evidence type="ECO:0000256" key="1">
    <source>
        <dbReference type="ARBA" id="ARBA00004266"/>
    </source>
</evidence>
<keyword evidence="9 12" id="KW-0067">ATP-binding</keyword>
<keyword evidence="8 15" id="KW-0418">Kinase</keyword>
<feature type="compositionally biased region" description="Low complexity" evidence="13">
    <location>
        <begin position="683"/>
        <end position="702"/>
    </location>
</feature>
<feature type="binding site" evidence="12">
    <location>
        <position position="99"/>
    </location>
    <ligand>
        <name>ATP</name>
        <dbReference type="ChEBI" id="CHEBI:30616"/>
    </ligand>
</feature>
<feature type="region of interest" description="Disordered" evidence="13">
    <location>
        <begin position="681"/>
        <end position="723"/>
    </location>
</feature>
<feature type="region of interest" description="Disordered" evidence="13">
    <location>
        <begin position="1"/>
        <end position="20"/>
    </location>
</feature>
<dbReference type="GO" id="GO:0005935">
    <property type="term" value="C:cellular bud neck"/>
    <property type="evidence" value="ECO:0007669"/>
    <property type="project" value="UniProtKB-SubCell"/>
</dbReference>
<evidence type="ECO:0000256" key="5">
    <source>
        <dbReference type="ARBA" id="ARBA00022553"/>
    </source>
</evidence>
<dbReference type="GO" id="GO:0005524">
    <property type="term" value="F:ATP binding"/>
    <property type="evidence" value="ECO:0007669"/>
    <property type="project" value="UniProtKB-UniRule"/>
</dbReference>
<evidence type="ECO:0000256" key="4">
    <source>
        <dbReference type="ARBA" id="ARBA00022527"/>
    </source>
</evidence>
<dbReference type="InterPro" id="IPR031850">
    <property type="entry name" value="Fungal_KA1_dom"/>
</dbReference>
<dbReference type="EC" id="2.7.11.1" evidence="3"/>
<dbReference type="GO" id="GO:0035556">
    <property type="term" value="P:intracellular signal transduction"/>
    <property type="evidence" value="ECO:0007669"/>
    <property type="project" value="TreeGrafter"/>
</dbReference>
<feature type="compositionally biased region" description="Basic and acidic residues" evidence="13">
    <location>
        <begin position="580"/>
        <end position="598"/>
    </location>
</feature>
<accession>A0A0J9XI83</accession>
<keyword evidence="5" id="KW-0597">Phosphoprotein</keyword>
<sequence length="1198" mass="134013">MPVPAPPSPAEMAADPRDPQLCNVNTQSAYQQQVNAQNTNRLSTDSTELKRLSQLSTTSSKKTKAHVGPWRLGRTLGRGSSGRVRLAKNTTTGQLAAVKIVPKSVVPSPKYGIEREVIIMKLIEHPNVMALYDVWENKGELYLILEYIEGGELFDYLIKKGRLEEQEAVNYFRQIINGVDYCHRFNICHRDLKPENLLLDKNRNIKIADFGMAALETSDRMLETSCGSPHYASPEIVGGKSYHGAPSDIWSCGIILFALLTGHLPFDDDNIRKLLYKVQEGKFHMPPDLSPQAKDLIWRMLKVKPEDRIMMSDILEHPLLRKYPAKLSSHGRSRSKVPIDPELVAKPVHSQLDVDPEILKNLQTLWHGVSTDIILQKLLSDEPNSEKTFYCLLLKYRHDHSETTTVPKKKKMPNSTSSNYLLQSNASPRRSKHRRTSSGGSPVVRRPKSRNTRGRNASRSRSHSRTRSHSRIIYPHTRSASKSSIVSSSSHRRHSSNGSNGHTRTKSNSSIVSCSPPPPLPSEAVKMVEAELRQQQADNQESSDFVSMLEQAFNFDKKQAANSRALSNPINHASTAYSEPNRRVVSEPHKDYDNHDVPPKLTKSPTYQYSSSFDTSSVREIPPPGTPPIMNAASTTTLPLKNNSDVYLPIELEEDRFADAIEEEMDLHLKKSFDYTKTHQHYLHQQQLQHQEPQKRQQQPQQHRSEFERVRSPGMLSQTKFGDNSELYKSLNFPETPIINRDTDDGFQQHILRLPSSENPSTKRSLTRSGDSRLHISSLLKTDSFNTINEDNKRPKSMLAFSESSTFNYPSRSSIGHNSSSMLLEPTYRYSSSATLLTNSNNPRHSAPSNILLNNNNNNNNSRRYEEGIQEVNSRSNSPNKLRAVSAYERTTTSATGVRQLPATGQHLLTSQMSGAGLNSSKGGSSLFRKFSLTPKRAAPAAPVNGHPQQPVTLAGGDTYDDLNRIGNNSGSAPKSRIISHSETIKTTTTRATSGTTWKSTASSRMTSTASTPATVSAPTYDQPEVLKMPVSKQNSGPKQNWFMKMLKTVRSETKGYYSSYSAGTLRRMIVQILVEWQRYGISNISEDTTTSTIRAKISSRNVLSLRSSKFRIEIETHSVRSSYYTKPQYLGGGDSATKGTLTSIVIVQERGSTSSFLRFLGELEKALDDRDALIMREGQTFQGTNSKMLDNPLGIYA</sequence>
<evidence type="ECO:0000256" key="7">
    <source>
        <dbReference type="ARBA" id="ARBA00022741"/>
    </source>
</evidence>
<protein>
    <recommendedName>
        <fullName evidence="3">non-specific serine/threonine protein kinase</fullName>
        <ecNumber evidence="3">2.7.11.1</ecNumber>
    </recommendedName>
</protein>
<dbReference type="InterPro" id="IPR011009">
    <property type="entry name" value="Kinase-like_dom_sf"/>
</dbReference>
<evidence type="ECO:0000256" key="10">
    <source>
        <dbReference type="ARBA" id="ARBA00047899"/>
    </source>
</evidence>
<keyword evidence="6" id="KW-0808">Transferase</keyword>
<feature type="compositionally biased region" description="Polar residues" evidence="13">
    <location>
        <begin position="603"/>
        <end position="618"/>
    </location>
</feature>
<feature type="region of interest" description="Disordered" evidence="13">
    <location>
        <begin position="564"/>
        <end position="636"/>
    </location>
</feature>
<dbReference type="EMBL" id="CCBN010000018">
    <property type="protein sequence ID" value="CDO57057.1"/>
    <property type="molecule type" value="Genomic_DNA"/>
</dbReference>
<feature type="region of interest" description="Disordered" evidence="13">
    <location>
        <begin position="987"/>
        <end position="1018"/>
    </location>
</feature>
<keyword evidence="4" id="KW-0723">Serine/threonine-protein kinase</keyword>
<dbReference type="InterPro" id="IPR000719">
    <property type="entry name" value="Prot_kinase_dom"/>
</dbReference>
<evidence type="ECO:0000259" key="14">
    <source>
        <dbReference type="PROSITE" id="PS50011"/>
    </source>
</evidence>